<sequence length="550" mass="56461">MSATTTTPTPRPTAAPRTGSRGRARWFWDRPVATKLGAAVGLLLLVFTLVGGSGALALSRAGGHLQEMSRLTSELQAAMAELRSAQARSHLLVQRAATAPDESVRAQLLTDLAWVDGDVAEQISTISAFPQSGTPQWQDFLTRWDAWTGYRDAVLLPLVEAGDVDALAAAVRADVAADPDSAGRALQLAQGQVDAEVESILTAGRAEVRATILALLAAFVVGASASVVVAVLVVRRVTAAMRTVEGALVALAEGDLTREVPVDSGDEAGRMAAALTRAQAALRDTLTAVVRTSEGVSGAADRLTSANARAAGATHEASRRADLVAGTAEAVSRNVGAVAAGSEQMGTSIREIAQNAAAAAAVAAQATDVADRTNEQVARLGVSSQEIGVVVRTITQIAEQTNLLALNATIEAARAGEAGKGFAVVAGEVKELAQETARATDDIARRVEAIQQDTAGAVVAIGEIEHIIASINDYQTTIAAAVEEQTATTSEMSRGVAEAAEGSGEIARTVGAVAEAAGASSRVVDEVEVQVGELSTLAADLTARVRAFTF</sequence>
<dbReference type="STRING" id="988821.SAMN05421867_12055"/>
<feature type="region of interest" description="Disordered" evidence="6">
    <location>
        <begin position="1"/>
        <end position="21"/>
    </location>
</feature>
<feature type="transmembrane region" description="Helical" evidence="7">
    <location>
        <begin position="36"/>
        <end position="58"/>
    </location>
</feature>
<evidence type="ECO:0000313" key="11">
    <source>
        <dbReference type="Proteomes" id="UP000199012"/>
    </source>
</evidence>
<accession>A0A1I1ANB7</accession>
<protein>
    <submittedName>
        <fullName evidence="10">Methyl-accepting chemotaxis protein</fullName>
    </submittedName>
</protein>
<dbReference type="PROSITE" id="PS50111">
    <property type="entry name" value="CHEMOTAXIS_TRANSDUC_2"/>
    <property type="match status" value="1"/>
</dbReference>
<dbReference type="Proteomes" id="UP000199012">
    <property type="component" value="Unassembled WGS sequence"/>
</dbReference>
<reference evidence="10 11" key="1">
    <citation type="submission" date="2016-10" db="EMBL/GenBank/DDBJ databases">
        <authorList>
            <person name="de Groot N.N."/>
        </authorList>
    </citation>
    <scope>NUCLEOTIDE SEQUENCE [LARGE SCALE GENOMIC DNA]</scope>
    <source>
        <strain evidence="10 11">CGMCC 4.6945</strain>
    </source>
</reference>
<dbReference type="Pfam" id="PF00672">
    <property type="entry name" value="HAMP"/>
    <property type="match status" value="1"/>
</dbReference>
<feature type="transmembrane region" description="Helical" evidence="7">
    <location>
        <begin position="212"/>
        <end position="234"/>
    </location>
</feature>
<dbReference type="GO" id="GO:0007165">
    <property type="term" value="P:signal transduction"/>
    <property type="evidence" value="ECO:0007669"/>
    <property type="project" value="UniProtKB-KW"/>
</dbReference>
<dbReference type="PROSITE" id="PS50885">
    <property type="entry name" value="HAMP"/>
    <property type="match status" value="1"/>
</dbReference>
<dbReference type="SMART" id="SM00304">
    <property type="entry name" value="HAMP"/>
    <property type="match status" value="2"/>
</dbReference>
<dbReference type="RefSeq" id="WP_090034784.1">
    <property type="nucleotide sequence ID" value="NZ_BONM01000040.1"/>
</dbReference>
<dbReference type="InterPro" id="IPR004089">
    <property type="entry name" value="MCPsignal_dom"/>
</dbReference>
<dbReference type="Pfam" id="PF00015">
    <property type="entry name" value="MCPsignal"/>
    <property type="match status" value="1"/>
</dbReference>
<dbReference type="Gene3D" id="1.10.287.950">
    <property type="entry name" value="Methyl-accepting chemotaxis protein"/>
    <property type="match status" value="1"/>
</dbReference>
<evidence type="ECO:0000259" key="9">
    <source>
        <dbReference type="PROSITE" id="PS50885"/>
    </source>
</evidence>
<organism evidence="10 11">
    <name type="scientific">Cellulomonas marina</name>
    <dbReference type="NCBI Taxonomy" id="988821"/>
    <lineage>
        <taxon>Bacteria</taxon>
        <taxon>Bacillati</taxon>
        <taxon>Actinomycetota</taxon>
        <taxon>Actinomycetes</taxon>
        <taxon>Micrococcales</taxon>
        <taxon>Cellulomonadaceae</taxon>
        <taxon>Cellulomonas</taxon>
    </lineage>
</organism>
<evidence type="ECO:0000256" key="7">
    <source>
        <dbReference type="SAM" id="Phobius"/>
    </source>
</evidence>
<dbReference type="PANTHER" id="PTHR32089">
    <property type="entry name" value="METHYL-ACCEPTING CHEMOTAXIS PROTEIN MCPB"/>
    <property type="match status" value="1"/>
</dbReference>
<dbReference type="GO" id="GO:0016020">
    <property type="term" value="C:membrane"/>
    <property type="evidence" value="ECO:0007669"/>
    <property type="project" value="InterPro"/>
</dbReference>
<dbReference type="EMBL" id="FOKA01000020">
    <property type="protein sequence ID" value="SFB39437.1"/>
    <property type="molecule type" value="Genomic_DNA"/>
</dbReference>
<evidence type="ECO:0000256" key="2">
    <source>
        <dbReference type="ARBA" id="ARBA00022989"/>
    </source>
</evidence>
<evidence type="ECO:0000259" key="8">
    <source>
        <dbReference type="PROSITE" id="PS50111"/>
    </source>
</evidence>
<evidence type="ECO:0000313" key="10">
    <source>
        <dbReference type="EMBL" id="SFB39437.1"/>
    </source>
</evidence>
<proteinExistence type="inferred from homology"/>
<keyword evidence="2 7" id="KW-1133">Transmembrane helix</keyword>
<comment type="similarity">
    <text evidence="4">Belongs to the methyl-accepting chemotaxis (MCP) protein family.</text>
</comment>
<feature type="domain" description="Methyl-accepting transducer" evidence="8">
    <location>
        <begin position="299"/>
        <end position="528"/>
    </location>
</feature>
<evidence type="ECO:0000256" key="1">
    <source>
        <dbReference type="ARBA" id="ARBA00022692"/>
    </source>
</evidence>
<keyword evidence="7" id="KW-0472">Membrane</keyword>
<feature type="compositionally biased region" description="Low complexity" evidence="6">
    <location>
        <begin position="1"/>
        <end position="18"/>
    </location>
</feature>
<dbReference type="PANTHER" id="PTHR32089:SF112">
    <property type="entry name" value="LYSOZYME-LIKE PROTEIN-RELATED"/>
    <property type="match status" value="1"/>
</dbReference>
<dbReference type="SUPFAM" id="SSF58104">
    <property type="entry name" value="Methyl-accepting chemotaxis protein (MCP) signaling domain"/>
    <property type="match status" value="1"/>
</dbReference>
<keyword evidence="1 7" id="KW-0812">Transmembrane</keyword>
<evidence type="ECO:0000256" key="5">
    <source>
        <dbReference type="PROSITE-ProRule" id="PRU00284"/>
    </source>
</evidence>
<dbReference type="InterPro" id="IPR003660">
    <property type="entry name" value="HAMP_dom"/>
</dbReference>
<evidence type="ECO:0000256" key="4">
    <source>
        <dbReference type="ARBA" id="ARBA00029447"/>
    </source>
</evidence>
<dbReference type="AlphaFoldDB" id="A0A1I1ANB7"/>
<gene>
    <name evidence="10" type="ORF">SAMN05421867_12055</name>
</gene>
<keyword evidence="3 5" id="KW-0807">Transducer</keyword>
<dbReference type="SMART" id="SM00283">
    <property type="entry name" value="MA"/>
    <property type="match status" value="1"/>
</dbReference>
<keyword evidence="11" id="KW-1185">Reference proteome</keyword>
<evidence type="ECO:0000256" key="6">
    <source>
        <dbReference type="SAM" id="MobiDB-lite"/>
    </source>
</evidence>
<name>A0A1I1ANB7_9CELL</name>
<evidence type="ECO:0000256" key="3">
    <source>
        <dbReference type="ARBA" id="ARBA00023224"/>
    </source>
</evidence>
<feature type="domain" description="HAMP" evidence="9">
    <location>
        <begin position="235"/>
        <end position="287"/>
    </location>
</feature>